<keyword evidence="2" id="KW-0813">Transport</keyword>
<evidence type="ECO:0000256" key="8">
    <source>
        <dbReference type="SAM" id="SignalP"/>
    </source>
</evidence>
<evidence type="ECO:0000256" key="7">
    <source>
        <dbReference type="PIRSR" id="PIRSR602386-1"/>
    </source>
</evidence>
<reference evidence="10 11" key="1">
    <citation type="submission" date="2019-12" db="EMBL/GenBank/DDBJ databases">
        <authorList>
            <person name="Zhang Y.-J."/>
        </authorList>
    </citation>
    <scope>NUCLEOTIDE SEQUENCE [LARGE SCALE GENOMIC DNA]</scope>
    <source>
        <strain evidence="10 11">CY05</strain>
    </source>
</reference>
<evidence type="ECO:0000256" key="4">
    <source>
        <dbReference type="ARBA" id="ARBA00022764"/>
    </source>
</evidence>
<organism evidence="10 11">
    <name type="scientific">Parasedimentitalea huanghaiensis</name>
    <dbReference type="NCBI Taxonomy" id="2682100"/>
    <lineage>
        <taxon>Bacteria</taxon>
        <taxon>Pseudomonadati</taxon>
        <taxon>Pseudomonadota</taxon>
        <taxon>Alphaproteobacteria</taxon>
        <taxon>Rhodobacterales</taxon>
        <taxon>Paracoccaceae</taxon>
        <taxon>Parasedimentitalea</taxon>
    </lineage>
</organism>
<evidence type="ECO:0000313" key="10">
    <source>
        <dbReference type="EMBL" id="MVO18183.1"/>
    </source>
</evidence>
<dbReference type="PRINTS" id="PR00155">
    <property type="entry name" value="AMICYANIN"/>
</dbReference>
<feature type="binding site" evidence="7">
    <location>
        <position position="112"/>
    </location>
    <ligand>
        <name>Cu cation</name>
        <dbReference type="ChEBI" id="CHEBI:23378"/>
    </ligand>
</feature>
<dbReference type="GO" id="GO:0009055">
    <property type="term" value="F:electron transfer activity"/>
    <property type="evidence" value="ECO:0007669"/>
    <property type="project" value="InterPro"/>
</dbReference>
<feature type="signal peptide" evidence="8">
    <location>
        <begin position="1"/>
        <end position="20"/>
    </location>
</feature>
<dbReference type="InterPro" id="IPR008972">
    <property type="entry name" value="Cupredoxin"/>
</dbReference>
<evidence type="ECO:0000256" key="1">
    <source>
        <dbReference type="ARBA" id="ARBA00004418"/>
    </source>
</evidence>
<evidence type="ECO:0000256" key="5">
    <source>
        <dbReference type="ARBA" id="ARBA00022982"/>
    </source>
</evidence>
<keyword evidence="8" id="KW-0732">Signal</keyword>
<gene>
    <name evidence="10" type="ORF">GO984_20370</name>
</gene>
<protein>
    <recommendedName>
        <fullName evidence="9">Blue (type 1) copper domain-containing protein</fullName>
    </recommendedName>
</protein>
<dbReference type="Gene3D" id="2.60.40.420">
    <property type="entry name" value="Cupredoxins - blue copper proteins"/>
    <property type="match status" value="1"/>
</dbReference>
<keyword evidence="5" id="KW-0249">Electron transport</keyword>
<keyword evidence="4" id="KW-0574">Periplasm</keyword>
<dbReference type="AlphaFoldDB" id="A0A6L6WK22"/>
<evidence type="ECO:0000256" key="3">
    <source>
        <dbReference type="ARBA" id="ARBA00022723"/>
    </source>
</evidence>
<dbReference type="InterPro" id="IPR002386">
    <property type="entry name" value="Amicyanin/Pseudoazurin"/>
</dbReference>
<dbReference type="Pfam" id="PF00127">
    <property type="entry name" value="Copper-bind"/>
    <property type="match status" value="1"/>
</dbReference>
<feature type="chain" id="PRO_5026760260" description="Blue (type 1) copper domain-containing protein" evidence="8">
    <location>
        <begin position="21"/>
        <end position="163"/>
    </location>
</feature>
<comment type="subcellular location">
    <subcellularLocation>
        <location evidence="1">Periplasm</location>
    </subcellularLocation>
</comment>
<comment type="cofactor">
    <cofactor evidence="7">
        <name>Cu cation</name>
        <dbReference type="ChEBI" id="CHEBI:23378"/>
    </cofactor>
    <text evidence="7">Binds 1 copper ion per subunit.</text>
</comment>
<dbReference type="Proteomes" id="UP000478892">
    <property type="component" value="Unassembled WGS sequence"/>
</dbReference>
<evidence type="ECO:0000256" key="6">
    <source>
        <dbReference type="ARBA" id="ARBA00023008"/>
    </source>
</evidence>
<feature type="binding site" evidence="7">
    <location>
        <position position="74"/>
    </location>
    <ligand>
        <name>Cu cation</name>
        <dbReference type="ChEBI" id="CHEBI:23378"/>
    </ligand>
</feature>
<proteinExistence type="predicted"/>
<evidence type="ECO:0000259" key="9">
    <source>
        <dbReference type="Pfam" id="PF00127"/>
    </source>
</evidence>
<name>A0A6L6WK22_9RHOB</name>
<dbReference type="SUPFAM" id="SSF49503">
    <property type="entry name" value="Cupredoxins"/>
    <property type="match status" value="1"/>
</dbReference>
<keyword evidence="3 7" id="KW-0479">Metal-binding</keyword>
<dbReference type="GO" id="GO:0005507">
    <property type="term" value="F:copper ion binding"/>
    <property type="evidence" value="ECO:0007669"/>
    <property type="project" value="InterPro"/>
</dbReference>
<evidence type="ECO:0000313" key="11">
    <source>
        <dbReference type="Proteomes" id="UP000478892"/>
    </source>
</evidence>
<dbReference type="RefSeq" id="WP_157024404.1">
    <property type="nucleotide sequence ID" value="NZ_WQLV01000017.1"/>
</dbReference>
<dbReference type="InterPro" id="IPR000923">
    <property type="entry name" value="BlueCu_1"/>
</dbReference>
<dbReference type="GO" id="GO:0042597">
    <property type="term" value="C:periplasmic space"/>
    <property type="evidence" value="ECO:0007669"/>
    <property type="project" value="UniProtKB-SubCell"/>
</dbReference>
<accession>A0A6L6WK22</accession>
<keyword evidence="11" id="KW-1185">Reference proteome</keyword>
<feature type="binding site" evidence="7">
    <location>
        <position position="120"/>
    </location>
    <ligand>
        <name>Cu cation</name>
        <dbReference type="ChEBI" id="CHEBI:23378"/>
    </ligand>
</feature>
<keyword evidence="6 7" id="KW-0186">Copper</keyword>
<evidence type="ECO:0000256" key="2">
    <source>
        <dbReference type="ARBA" id="ARBA00022448"/>
    </source>
</evidence>
<dbReference type="EMBL" id="WQLV01000017">
    <property type="protein sequence ID" value="MVO18183.1"/>
    <property type="molecule type" value="Genomic_DNA"/>
</dbReference>
<feature type="binding site" evidence="7">
    <location>
        <position position="115"/>
    </location>
    <ligand>
        <name>Cu cation</name>
        <dbReference type="ChEBI" id="CHEBI:23378"/>
    </ligand>
</feature>
<sequence length="163" mass="17831">MKRIFSCLFLMAFAAAPVLAENITVDLSQAMKHDVNQVTDPMATAATGMFRFDPPLVQLEPGEALVFLNSRGQHTVHSVPQLWPADRNPVAISNKPRVEVQFDEPGVYGLRCNRHGQYGMAMLVVVGDGGGVTSIDAEVEEMRAHKKEKQAFLDLFAAHLAGN</sequence>
<comment type="caution">
    <text evidence="10">The sequence shown here is derived from an EMBL/GenBank/DDBJ whole genome shotgun (WGS) entry which is preliminary data.</text>
</comment>
<feature type="domain" description="Blue (type 1) copper" evidence="9">
    <location>
        <begin position="44"/>
        <end position="126"/>
    </location>
</feature>